<organism evidence="2 3">
    <name type="scientific">Muricoccus vinaceus</name>
    <dbReference type="NCBI Taxonomy" id="424704"/>
    <lineage>
        <taxon>Bacteria</taxon>
        <taxon>Pseudomonadati</taxon>
        <taxon>Pseudomonadota</taxon>
        <taxon>Alphaproteobacteria</taxon>
        <taxon>Acetobacterales</taxon>
        <taxon>Roseomonadaceae</taxon>
        <taxon>Muricoccus</taxon>
    </lineage>
</organism>
<evidence type="ECO:0000313" key="2">
    <source>
        <dbReference type="EMBL" id="MFC0388268.1"/>
    </source>
</evidence>
<dbReference type="PANTHER" id="PTHR46438:SF11">
    <property type="entry name" value="LIPASE-RELATED"/>
    <property type="match status" value="1"/>
</dbReference>
<feature type="domain" description="AB hydrolase-1" evidence="1">
    <location>
        <begin position="44"/>
        <end position="273"/>
    </location>
</feature>
<keyword evidence="2" id="KW-0378">Hydrolase</keyword>
<sequence length="279" mass="29266">MDSFTPKGPPEGRLAHLAATATRAETPLGAGRMAWHEWGAGPPLVLLHGGAGSWRHWARNIGPLAARHRVLAPDLPGLGESDLPPPEADLWGIAALVAAGIAARLGPGTPHRLAGFSFGAIIAGHVAARHGEAVTQLTLLGAGGLGLPRQPTPLLSVRDRLGEDRTAAHRENLARLMIADPARIDAEALAIQAWNSDHARFPSRRVTTPTSLRDALGEVRPPLSVIYGERDAITLPDLASRIAFFQARGAETLVVPGAGHWVAFEAPDPVNAALLGEGN</sequence>
<comment type="caution">
    <text evidence="2">The sequence shown here is derived from an EMBL/GenBank/DDBJ whole genome shotgun (WGS) entry which is preliminary data.</text>
</comment>
<proteinExistence type="predicted"/>
<dbReference type="Gene3D" id="3.40.50.1820">
    <property type="entry name" value="alpha/beta hydrolase"/>
    <property type="match status" value="1"/>
</dbReference>
<dbReference type="SUPFAM" id="SSF53474">
    <property type="entry name" value="alpha/beta-Hydrolases"/>
    <property type="match status" value="1"/>
</dbReference>
<dbReference type="PRINTS" id="PR00111">
    <property type="entry name" value="ABHYDROLASE"/>
</dbReference>
<gene>
    <name evidence="2" type="ORF">ACFFIC_22410</name>
</gene>
<protein>
    <submittedName>
        <fullName evidence="2">Alpha/beta fold hydrolase</fullName>
    </submittedName>
</protein>
<dbReference type="Proteomes" id="UP001589789">
    <property type="component" value="Unassembled WGS sequence"/>
</dbReference>
<accession>A0ABV6IXD4</accession>
<name>A0ABV6IXD4_9PROT</name>
<keyword evidence="3" id="KW-1185">Reference proteome</keyword>
<dbReference type="EMBL" id="JBHLVZ010000083">
    <property type="protein sequence ID" value="MFC0388268.1"/>
    <property type="molecule type" value="Genomic_DNA"/>
</dbReference>
<evidence type="ECO:0000313" key="3">
    <source>
        <dbReference type="Proteomes" id="UP001589789"/>
    </source>
</evidence>
<dbReference type="RefSeq" id="WP_377054511.1">
    <property type="nucleotide sequence ID" value="NZ_JBHLVZ010000083.1"/>
</dbReference>
<dbReference type="InterPro" id="IPR029058">
    <property type="entry name" value="AB_hydrolase_fold"/>
</dbReference>
<evidence type="ECO:0000259" key="1">
    <source>
        <dbReference type="Pfam" id="PF12697"/>
    </source>
</evidence>
<dbReference type="InterPro" id="IPR000073">
    <property type="entry name" value="AB_hydrolase_1"/>
</dbReference>
<dbReference type="Pfam" id="PF12697">
    <property type="entry name" value="Abhydrolase_6"/>
    <property type="match status" value="1"/>
</dbReference>
<dbReference type="GO" id="GO:0016787">
    <property type="term" value="F:hydrolase activity"/>
    <property type="evidence" value="ECO:0007669"/>
    <property type="project" value="UniProtKB-KW"/>
</dbReference>
<reference evidence="2 3" key="1">
    <citation type="submission" date="2024-09" db="EMBL/GenBank/DDBJ databases">
        <authorList>
            <person name="Sun Q."/>
            <person name="Mori K."/>
        </authorList>
    </citation>
    <scope>NUCLEOTIDE SEQUENCE [LARGE SCALE GENOMIC DNA]</scope>
    <source>
        <strain evidence="2 3">CCM 7468</strain>
    </source>
</reference>
<dbReference type="PANTHER" id="PTHR46438">
    <property type="entry name" value="ALPHA/BETA-HYDROLASES SUPERFAMILY PROTEIN"/>
    <property type="match status" value="1"/>
</dbReference>